<protein>
    <submittedName>
        <fullName evidence="2 3">Uncharacterized protein</fullName>
    </submittedName>
</protein>
<keyword evidence="4" id="KW-1185">Reference proteome</keyword>
<dbReference type="Pfam" id="PF06941">
    <property type="entry name" value="NT5C"/>
    <property type="match status" value="1"/>
</dbReference>
<reference evidence="2" key="3">
    <citation type="submission" date="2018-07" db="EMBL/GenBank/DDBJ databases">
        <title>WGS assembly of Glycine max.</title>
        <authorList>
            <person name="Schmutz J."/>
            <person name="Cannon S."/>
            <person name="Schlueter J."/>
            <person name="Ma J."/>
            <person name="Mitros T."/>
            <person name="Nelson W."/>
            <person name="Hyten D."/>
            <person name="Song Q."/>
            <person name="Thelen J."/>
            <person name="Cheng J."/>
            <person name="Xu D."/>
            <person name="Hellsten U."/>
            <person name="May G."/>
            <person name="Yu Y."/>
            <person name="Sakurai T."/>
            <person name="Umezawa T."/>
            <person name="Bhattacharyya M."/>
            <person name="Sandhu D."/>
            <person name="Valliyodan B."/>
            <person name="Lindquist E."/>
            <person name="Peto M."/>
            <person name="Grant D."/>
            <person name="Shu S."/>
            <person name="Goodstein D."/>
            <person name="Barry K."/>
            <person name="Futrell-Griggs M."/>
            <person name="Abernathy B."/>
            <person name="Du J."/>
            <person name="Tian Z."/>
            <person name="Zhu L."/>
            <person name="Gill N."/>
            <person name="Joshi T."/>
            <person name="Libault M."/>
            <person name="Sethuraman A."/>
            <person name="Zhang X."/>
            <person name="Shinozaki K."/>
            <person name="Nguyen H."/>
            <person name="Wing R."/>
            <person name="Cregan P."/>
            <person name="Specht J."/>
            <person name="Grimwood J."/>
            <person name="Rokhsar D."/>
            <person name="Stacey G."/>
            <person name="Shoemaker R."/>
            <person name="Jackson S."/>
        </authorList>
    </citation>
    <scope>NUCLEOTIDE SEQUENCE</scope>
    <source>
        <tissue evidence="2">Callus</tissue>
    </source>
</reference>
<dbReference type="InterPro" id="IPR052419">
    <property type="entry name" value="5_3-deoxyribonucleotidase-like"/>
</dbReference>
<feature type="active site" description="Nucleophile" evidence="1">
    <location>
        <position position="171"/>
    </location>
</feature>
<dbReference type="GO" id="GO:0008253">
    <property type="term" value="F:5'-nucleotidase activity"/>
    <property type="evidence" value="ECO:0007669"/>
    <property type="project" value="InterPro"/>
</dbReference>
<reference evidence="3" key="2">
    <citation type="submission" date="2018-02" db="UniProtKB">
        <authorList>
            <consortium name="EnsemblPlants"/>
        </authorList>
    </citation>
    <scope>IDENTIFICATION</scope>
    <source>
        <strain evidence="3">Williams 82</strain>
    </source>
</reference>
<dbReference type="Gene3D" id="3.40.50.1000">
    <property type="entry name" value="HAD superfamily/HAD-like"/>
    <property type="match status" value="1"/>
</dbReference>
<dbReference type="OrthoDB" id="10248475at2759"/>
<dbReference type="ExpressionAtlas" id="K7LZ51">
    <property type="expression patterns" value="baseline and differential"/>
</dbReference>
<dbReference type="KEGG" id="gmx:100793947"/>
<evidence type="ECO:0000313" key="2">
    <source>
        <dbReference type="EMBL" id="KRH19413.1"/>
    </source>
</evidence>
<dbReference type="InterPro" id="IPR010708">
    <property type="entry name" value="5'(3')-deoxyribonucleotidase"/>
</dbReference>
<sequence>MFRLKSCEGPVRYLYQQTWHHLYHNNIMAYLVGYDPCSHLSKAFSQYPSLSFSDRGSYLSFPFLRNLVYANVFGVSRSIGFGTRGCSFDTSGSCSGNSDRIFVRAKTRSRGFASNRRQPMLADLEQRNSVRSDESDATLVKVDNGSINGSPAKPPCFSDHRLSQKLVVAVDVDEVLGNFVSALNKFIADRYSSNYSVSEYHVYEFCKIWNCSRDEADIRVHEFFKTPYFKSGIHPLPGAQMALQKLSRFCSLSVVTSRQNAIKDRTIEWIEKNYPGLFREIHFGNHFALDGVSRPKSEICRSLKAKVLIDDNPRYAIECADVGIRVLLFDYENSYPWCKNESVDQHPLVTKVKNWEEVEQQLVSLIAS</sequence>
<proteinExistence type="predicted"/>
<feature type="active site" description="Proton donor" evidence="1">
    <location>
        <position position="173"/>
    </location>
</feature>
<organism evidence="3">
    <name type="scientific">Glycine max</name>
    <name type="common">Soybean</name>
    <name type="synonym">Glycine hispida</name>
    <dbReference type="NCBI Taxonomy" id="3847"/>
    <lineage>
        <taxon>Eukaryota</taxon>
        <taxon>Viridiplantae</taxon>
        <taxon>Streptophyta</taxon>
        <taxon>Embryophyta</taxon>
        <taxon>Tracheophyta</taxon>
        <taxon>Spermatophyta</taxon>
        <taxon>Magnoliopsida</taxon>
        <taxon>eudicotyledons</taxon>
        <taxon>Gunneridae</taxon>
        <taxon>Pentapetalae</taxon>
        <taxon>rosids</taxon>
        <taxon>fabids</taxon>
        <taxon>Fabales</taxon>
        <taxon>Fabaceae</taxon>
        <taxon>Papilionoideae</taxon>
        <taxon>50 kb inversion clade</taxon>
        <taxon>NPAAA clade</taxon>
        <taxon>indigoferoid/millettioid clade</taxon>
        <taxon>Phaseoleae</taxon>
        <taxon>Glycine</taxon>
        <taxon>Glycine subgen. Soja</taxon>
    </lineage>
</organism>
<dbReference type="HOGENOM" id="CLU_048042_0_0_1"/>
<dbReference type="PANTHER" id="PTHR35134:SF2">
    <property type="entry name" value="NUCLEOTIDASE YQFW-RELATED"/>
    <property type="match status" value="1"/>
</dbReference>
<evidence type="ECO:0000313" key="3">
    <source>
        <dbReference type="EnsemblPlants" id="KRH19413"/>
    </source>
</evidence>
<gene>
    <name evidence="3" type="primary">LOC100793947</name>
    <name evidence="2" type="ORF">GLYMA_13G115600</name>
</gene>
<dbReference type="STRING" id="3847.K7LZ51"/>
<dbReference type="PaxDb" id="3847-GLYMA13G17591.1"/>
<reference evidence="2 3" key="1">
    <citation type="journal article" date="2010" name="Nature">
        <title>Genome sequence of the palaeopolyploid soybean.</title>
        <authorList>
            <person name="Schmutz J."/>
            <person name="Cannon S.B."/>
            <person name="Schlueter J."/>
            <person name="Ma J."/>
            <person name="Mitros T."/>
            <person name="Nelson W."/>
            <person name="Hyten D.L."/>
            <person name="Song Q."/>
            <person name="Thelen J.J."/>
            <person name="Cheng J."/>
            <person name="Xu D."/>
            <person name="Hellsten U."/>
            <person name="May G.D."/>
            <person name="Yu Y."/>
            <person name="Sakurai T."/>
            <person name="Umezawa T."/>
            <person name="Bhattacharyya M.K."/>
            <person name="Sandhu D."/>
            <person name="Valliyodan B."/>
            <person name="Lindquist E."/>
            <person name="Peto M."/>
            <person name="Grant D."/>
            <person name="Shu S."/>
            <person name="Goodstein D."/>
            <person name="Barry K."/>
            <person name="Futrell-Griggs M."/>
            <person name="Abernathy B."/>
            <person name="Du J."/>
            <person name="Tian Z."/>
            <person name="Zhu L."/>
            <person name="Gill N."/>
            <person name="Joshi T."/>
            <person name="Libault M."/>
            <person name="Sethuraman A."/>
            <person name="Zhang X.-C."/>
            <person name="Shinozaki K."/>
            <person name="Nguyen H.T."/>
            <person name="Wing R.A."/>
            <person name="Cregan P."/>
            <person name="Specht J."/>
            <person name="Grimwood J."/>
            <person name="Rokhsar D."/>
            <person name="Stacey G."/>
            <person name="Shoemaker R.C."/>
            <person name="Jackson S.A."/>
        </authorList>
    </citation>
    <scope>NUCLEOTIDE SEQUENCE [LARGE SCALE GENOMIC DNA]</scope>
    <source>
        <strain evidence="3">cv. Williams 82</strain>
        <tissue evidence="2">Callus</tissue>
    </source>
</reference>
<dbReference type="eggNOG" id="ENOG502QUSF">
    <property type="taxonomic scope" value="Eukaryota"/>
</dbReference>
<dbReference type="SMR" id="K7LZ51"/>
<dbReference type="PANTHER" id="PTHR35134">
    <property type="entry name" value="NUCLEOTIDASE YQFW-RELATED"/>
    <property type="match status" value="1"/>
</dbReference>
<dbReference type="InterPro" id="IPR023214">
    <property type="entry name" value="HAD_sf"/>
</dbReference>
<dbReference type="Gramene" id="KRH19413">
    <property type="protein sequence ID" value="KRH19413"/>
    <property type="gene ID" value="GLYMA_13G115600"/>
</dbReference>
<dbReference type="GeneID" id="100793947"/>
<dbReference type="SUPFAM" id="SSF56784">
    <property type="entry name" value="HAD-like"/>
    <property type="match status" value="1"/>
</dbReference>
<name>K7LZ51_SOYBN</name>
<dbReference type="AlphaFoldDB" id="K7LZ51"/>
<evidence type="ECO:0000256" key="1">
    <source>
        <dbReference type="PIRSR" id="PIRSR610708-1"/>
    </source>
</evidence>
<dbReference type="InterPro" id="IPR036412">
    <property type="entry name" value="HAD-like_sf"/>
</dbReference>
<dbReference type="EnsemblPlants" id="KRH19413">
    <property type="protein sequence ID" value="KRH19413"/>
    <property type="gene ID" value="GLYMA_13G115600"/>
</dbReference>
<dbReference type="EMBL" id="CM000846">
    <property type="protein sequence ID" value="KRH19413.1"/>
    <property type="molecule type" value="Genomic_DNA"/>
</dbReference>
<dbReference type="OMA" id="YPWCKSE"/>
<accession>K7LZ51</accession>
<dbReference type="Proteomes" id="UP000008827">
    <property type="component" value="Chromosome 13"/>
</dbReference>
<dbReference type="GO" id="GO:0009264">
    <property type="term" value="P:deoxyribonucleotide catabolic process"/>
    <property type="evidence" value="ECO:0007669"/>
    <property type="project" value="InterPro"/>
</dbReference>
<dbReference type="RefSeq" id="XP_003541321.2">
    <property type="nucleotide sequence ID" value="XM_003541273.5"/>
</dbReference>
<evidence type="ECO:0000313" key="4">
    <source>
        <dbReference type="Proteomes" id="UP000008827"/>
    </source>
</evidence>